<gene>
    <name evidence="2" type="ORF">GCM10017764_09510</name>
</gene>
<dbReference type="RefSeq" id="WP_189625480.1">
    <property type="nucleotide sequence ID" value="NZ_BNAF01000003.1"/>
</dbReference>
<reference evidence="3" key="1">
    <citation type="journal article" date="2019" name="Int. J. Syst. Evol. Microbiol.">
        <title>The Global Catalogue of Microorganisms (GCM) 10K type strain sequencing project: providing services to taxonomists for standard genome sequencing and annotation.</title>
        <authorList>
            <consortium name="The Broad Institute Genomics Platform"/>
            <consortium name="The Broad Institute Genome Sequencing Center for Infectious Disease"/>
            <person name="Wu L."/>
            <person name="Ma J."/>
        </authorList>
    </citation>
    <scope>NUCLEOTIDE SEQUENCE [LARGE SCALE GENOMIC DNA]</scope>
    <source>
        <strain evidence="3">CGMCC 1.12966</strain>
    </source>
</reference>
<name>A0ABQ3HX68_9SPHI</name>
<feature type="compositionally biased region" description="Acidic residues" evidence="1">
    <location>
        <begin position="46"/>
        <end position="82"/>
    </location>
</feature>
<comment type="caution">
    <text evidence="2">The sequence shown here is derived from an EMBL/GenBank/DDBJ whole genome shotgun (WGS) entry which is preliminary data.</text>
</comment>
<accession>A0ABQ3HX68</accession>
<protein>
    <submittedName>
        <fullName evidence="2">Uncharacterized protein</fullName>
    </submittedName>
</protein>
<sequence>MNRKPTLNFFNINDHIEDLPVNELFKLKGGNSDDTIDGGELEEVIIEPPEDPWEDEWPDNEDDNWGEDEEPWQEPDWWDDNETGGPDPAEQPDPEEPEEECTCELSSPKPLGLPSGISDPNSLLSKLGGNVTSQMKSLIDNKASLIANNPSVTEESIARQLATYDKIINMIDSIENSGYSFRVERGNLGANSSTIQGGFGKAENGQYVITIDAHGGFSEDEMLVHELYHAFQMINGEIGFDANGVPTMVGMEDEIAAYQLQYDFGAGAANSPKIATEADIRAEHPGVYDNLTSQGGSCPVHG</sequence>
<evidence type="ECO:0000256" key="1">
    <source>
        <dbReference type="SAM" id="MobiDB-lite"/>
    </source>
</evidence>
<feature type="region of interest" description="Disordered" evidence="1">
    <location>
        <begin position="46"/>
        <end position="117"/>
    </location>
</feature>
<evidence type="ECO:0000313" key="3">
    <source>
        <dbReference type="Proteomes" id="UP000620550"/>
    </source>
</evidence>
<proteinExistence type="predicted"/>
<organism evidence="2 3">
    <name type="scientific">Sphingobacterium griseoflavum</name>
    <dbReference type="NCBI Taxonomy" id="1474952"/>
    <lineage>
        <taxon>Bacteria</taxon>
        <taxon>Pseudomonadati</taxon>
        <taxon>Bacteroidota</taxon>
        <taxon>Sphingobacteriia</taxon>
        <taxon>Sphingobacteriales</taxon>
        <taxon>Sphingobacteriaceae</taxon>
        <taxon>Sphingobacterium</taxon>
    </lineage>
</organism>
<keyword evidence="3" id="KW-1185">Reference proteome</keyword>
<evidence type="ECO:0000313" key="2">
    <source>
        <dbReference type="EMBL" id="GHE28991.1"/>
    </source>
</evidence>
<feature type="compositionally biased region" description="Acidic residues" evidence="1">
    <location>
        <begin position="90"/>
        <end position="102"/>
    </location>
</feature>
<dbReference type="EMBL" id="BNAF01000003">
    <property type="protein sequence ID" value="GHE28991.1"/>
    <property type="molecule type" value="Genomic_DNA"/>
</dbReference>
<dbReference type="Proteomes" id="UP000620550">
    <property type="component" value="Unassembled WGS sequence"/>
</dbReference>